<dbReference type="GO" id="GO:0004252">
    <property type="term" value="F:serine-type endopeptidase activity"/>
    <property type="evidence" value="ECO:0007669"/>
    <property type="project" value="InterPro"/>
</dbReference>
<dbReference type="PANTHER" id="PTHR43399:SF4">
    <property type="entry name" value="CELL WALL-ASSOCIATED PROTEASE"/>
    <property type="match status" value="1"/>
</dbReference>
<evidence type="ECO:0000256" key="1">
    <source>
        <dbReference type="ARBA" id="ARBA00011073"/>
    </source>
</evidence>
<dbReference type="Gene3D" id="3.40.50.200">
    <property type="entry name" value="Peptidase S8/S53 domain"/>
    <property type="match status" value="1"/>
</dbReference>
<dbReference type="InterPro" id="IPR023828">
    <property type="entry name" value="Peptidase_S8_Ser-AS"/>
</dbReference>
<comment type="similarity">
    <text evidence="1 5">Belongs to the peptidase S8 family.</text>
</comment>
<proteinExistence type="inferred from homology"/>
<dbReference type="GO" id="GO:0006508">
    <property type="term" value="P:proteolysis"/>
    <property type="evidence" value="ECO:0007669"/>
    <property type="project" value="UniProtKB-KW"/>
</dbReference>
<dbReference type="AlphaFoldDB" id="A0A9P5LA52"/>
<evidence type="ECO:0000256" key="5">
    <source>
        <dbReference type="PROSITE-ProRule" id="PRU01240"/>
    </source>
</evidence>
<evidence type="ECO:0000256" key="2">
    <source>
        <dbReference type="ARBA" id="ARBA00022670"/>
    </source>
</evidence>
<protein>
    <recommendedName>
        <fullName evidence="6">Peptidase S8/S53 domain-containing protein</fullName>
    </recommendedName>
</protein>
<dbReference type="EMBL" id="JAANBB010000058">
    <property type="protein sequence ID" value="KAF7552614.1"/>
    <property type="molecule type" value="Genomic_DNA"/>
</dbReference>
<evidence type="ECO:0000313" key="7">
    <source>
        <dbReference type="EMBL" id="KAF7552614.1"/>
    </source>
</evidence>
<dbReference type="PROSITE" id="PS51892">
    <property type="entry name" value="SUBTILASE"/>
    <property type="match status" value="1"/>
</dbReference>
<sequence>MAPAAEICIAKITDNANVHPEEMSEIAKAINWAVEDCDADIISMSFAFENKNQAIKDAIQKASRANKLVFAAASNEGANKPRSRLARDSNVICIHACDGNGNDGGMNPSPLPRKDNFTTLGVGVSSKWKKNVVYKSGTSFATPVAAAIAADVLEFAHFKCELTDDDRKALHSQDGMLAVFRAMSTAKSGYDYVQPNHLWDGKTESEVAKVIQDILDEL</sequence>
<dbReference type="OrthoDB" id="206201at2759"/>
<dbReference type="InterPro" id="IPR000209">
    <property type="entry name" value="Peptidase_S8/S53_dom"/>
</dbReference>
<evidence type="ECO:0000256" key="4">
    <source>
        <dbReference type="ARBA" id="ARBA00022825"/>
    </source>
</evidence>
<feature type="domain" description="Peptidase S8/S53" evidence="6">
    <location>
        <begin position="1"/>
        <end position="164"/>
    </location>
</feature>
<evidence type="ECO:0000256" key="3">
    <source>
        <dbReference type="ARBA" id="ARBA00022801"/>
    </source>
</evidence>
<keyword evidence="8" id="KW-1185">Reference proteome</keyword>
<evidence type="ECO:0000259" key="6">
    <source>
        <dbReference type="Pfam" id="PF00082"/>
    </source>
</evidence>
<evidence type="ECO:0000313" key="8">
    <source>
        <dbReference type="Proteomes" id="UP000722485"/>
    </source>
</evidence>
<dbReference type="PROSITE" id="PS00138">
    <property type="entry name" value="SUBTILASE_SER"/>
    <property type="match status" value="1"/>
</dbReference>
<dbReference type="SUPFAM" id="SSF52743">
    <property type="entry name" value="Subtilisin-like"/>
    <property type="match status" value="1"/>
</dbReference>
<dbReference type="Pfam" id="PF00082">
    <property type="entry name" value="Peptidase_S8"/>
    <property type="match status" value="1"/>
</dbReference>
<dbReference type="Proteomes" id="UP000722485">
    <property type="component" value="Unassembled WGS sequence"/>
</dbReference>
<dbReference type="InterPro" id="IPR036852">
    <property type="entry name" value="Peptidase_S8/S53_dom_sf"/>
</dbReference>
<dbReference type="InterPro" id="IPR051048">
    <property type="entry name" value="Peptidase_S8/S53_subtilisin"/>
</dbReference>
<dbReference type="CDD" id="cd00306">
    <property type="entry name" value="Peptidases_S8_S53"/>
    <property type="match status" value="1"/>
</dbReference>
<comment type="caution">
    <text evidence="5">Lacks conserved residue(s) required for the propagation of feature annotation.</text>
</comment>
<accession>A0A9P5LA52</accession>
<reference evidence="7" key="1">
    <citation type="submission" date="2020-03" db="EMBL/GenBank/DDBJ databases">
        <title>Draft Genome Sequence of Cylindrodendrum hubeiense.</title>
        <authorList>
            <person name="Buettner E."/>
            <person name="Kellner H."/>
        </authorList>
    </citation>
    <scope>NUCLEOTIDE SEQUENCE</scope>
    <source>
        <strain evidence="7">IHI 201604</strain>
    </source>
</reference>
<keyword evidence="2" id="KW-0645">Protease</keyword>
<keyword evidence="3" id="KW-0378">Hydrolase</keyword>
<gene>
    <name evidence="7" type="ORF">G7Z17_g4205</name>
</gene>
<organism evidence="7 8">
    <name type="scientific">Cylindrodendrum hubeiense</name>
    <dbReference type="NCBI Taxonomy" id="595255"/>
    <lineage>
        <taxon>Eukaryota</taxon>
        <taxon>Fungi</taxon>
        <taxon>Dikarya</taxon>
        <taxon>Ascomycota</taxon>
        <taxon>Pezizomycotina</taxon>
        <taxon>Sordariomycetes</taxon>
        <taxon>Hypocreomycetidae</taxon>
        <taxon>Hypocreales</taxon>
        <taxon>Nectriaceae</taxon>
        <taxon>Cylindrodendrum</taxon>
    </lineage>
</organism>
<dbReference type="PANTHER" id="PTHR43399">
    <property type="entry name" value="SUBTILISIN-RELATED"/>
    <property type="match status" value="1"/>
</dbReference>
<comment type="caution">
    <text evidence="7">The sequence shown here is derived from an EMBL/GenBank/DDBJ whole genome shotgun (WGS) entry which is preliminary data.</text>
</comment>
<name>A0A9P5LA52_9HYPO</name>
<keyword evidence="4" id="KW-0720">Serine protease</keyword>